<keyword evidence="1" id="KW-0472">Membrane</keyword>
<dbReference type="AlphaFoldDB" id="W0VAP8"/>
<keyword evidence="1" id="KW-0812">Transmembrane</keyword>
<feature type="transmembrane region" description="Helical" evidence="1">
    <location>
        <begin position="91"/>
        <end position="109"/>
    </location>
</feature>
<protein>
    <recommendedName>
        <fullName evidence="4">Transmembrane protein</fullName>
    </recommendedName>
</protein>
<dbReference type="OrthoDB" id="8777245at2"/>
<dbReference type="Proteomes" id="UP000027604">
    <property type="component" value="Chromosome I"/>
</dbReference>
<evidence type="ECO:0000313" key="3">
    <source>
        <dbReference type="Proteomes" id="UP000027604"/>
    </source>
</evidence>
<name>W0VAP8_9BURK</name>
<proteinExistence type="predicted"/>
<evidence type="ECO:0000313" key="2">
    <source>
        <dbReference type="EMBL" id="CDG84357.1"/>
    </source>
</evidence>
<gene>
    <name evidence="2" type="ORF">GJA_3742</name>
</gene>
<dbReference type="STRING" id="1349767.GJA_3742"/>
<dbReference type="HOGENOM" id="CLU_2117700_0_0_4"/>
<organism evidence="2 3">
    <name type="scientific">Janthinobacterium agaricidamnosum NBRC 102515 = DSM 9628</name>
    <dbReference type="NCBI Taxonomy" id="1349767"/>
    <lineage>
        <taxon>Bacteria</taxon>
        <taxon>Pseudomonadati</taxon>
        <taxon>Pseudomonadota</taxon>
        <taxon>Betaproteobacteria</taxon>
        <taxon>Burkholderiales</taxon>
        <taxon>Oxalobacteraceae</taxon>
        <taxon>Janthinobacterium</taxon>
    </lineage>
</organism>
<keyword evidence="3" id="KW-1185">Reference proteome</keyword>
<reference evidence="2 3" key="1">
    <citation type="journal article" date="2015" name="Genome Announc.">
        <title>Genome Sequence of Mushroom Soft-Rot Pathogen Janthinobacterium agaricidamnosum.</title>
        <authorList>
            <person name="Graupner K."/>
            <person name="Lackner G."/>
            <person name="Hertweck C."/>
        </authorList>
    </citation>
    <scope>NUCLEOTIDE SEQUENCE [LARGE SCALE GENOMIC DNA]</scope>
    <source>
        <strain evidence="3">NBRC 102515 / DSM 9628</strain>
    </source>
</reference>
<dbReference type="PATRIC" id="fig|1349767.4.peg.337"/>
<dbReference type="KEGG" id="jag:GJA_3742"/>
<accession>W0VAP8</accession>
<dbReference type="RefSeq" id="WP_038494601.1">
    <property type="nucleotide sequence ID" value="NZ_BCTH01000095.1"/>
</dbReference>
<sequence length="114" mass="12302">MSNHDDSAEAVAAHKRKLIAQGELYRVGIVHARAHVSEALRPNSLLQGVVEHAVGFASNRVESLMAPGGLRLQGMMPYVLTVLSFIARKKLVKPAIGVAVAAAVAVNWLSRRKR</sequence>
<keyword evidence="1" id="KW-1133">Transmembrane helix</keyword>
<evidence type="ECO:0000256" key="1">
    <source>
        <dbReference type="SAM" id="Phobius"/>
    </source>
</evidence>
<dbReference type="EMBL" id="HG322949">
    <property type="protein sequence ID" value="CDG84357.1"/>
    <property type="molecule type" value="Genomic_DNA"/>
</dbReference>
<dbReference type="eggNOG" id="ENOG5031FS2">
    <property type="taxonomic scope" value="Bacteria"/>
</dbReference>
<evidence type="ECO:0008006" key="4">
    <source>
        <dbReference type="Google" id="ProtNLM"/>
    </source>
</evidence>